<dbReference type="AlphaFoldDB" id="A0A2H0W5W2"/>
<comment type="caution">
    <text evidence="1">The sequence shown here is derived from an EMBL/GenBank/DDBJ whole genome shotgun (WGS) entry which is preliminary data.</text>
</comment>
<reference evidence="2" key="1">
    <citation type="submission" date="2017-09" db="EMBL/GenBank/DDBJ databases">
        <title>Depth-based differentiation of microbial function through sediment-hosted aquifers and enrichment of novel symbionts in the deep terrestrial subsurface.</title>
        <authorList>
            <person name="Probst A.J."/>
            <person name="Ladd B."/>
            <person name="Jarett J.K."/>
            <person name="Geller-Mcgrath D.E."/>
            <person name="Sieber C.M.K."/>
            <person name="Emerson J.B."/>
            <person name="Anantharaman K."/>
            <person name="Thomas B.C."/>
            <person name="Malmstrom R."/>
            <person name="Stieglmeier M."/>
            <person name="Klingl A."/>
            <person name="Woyke T."/>
            <person name="Ryan C.M."/>
            <person name="Banfield J.F."/>
        </authorList>
    </citation>
    <scope>NUCLEOTIDE SEQUENCE [LARGE SCALE GENOMIC DNA]</scope>
</reference>
<dbReference type="Proteomes" id="UP000231382">
    <property type="component" value="Unassembled WGS sequence"/>
</dbReference>
<protein>
    <recommendedName>
        <fullName evidence="3">DUF3795 domain-containing protein</fullName>
    </recommendedName>
</protein>
<evidence type="ECO:0008006" key="3">
    <source>
        <dbReference type="Google" id="ProtNLM"/>
    </source>
</evidence>
<evidence type="ECO:0000313" key="2">
    <source>
        <dbReference type="Proteomes" id="UP000231382"/>
    </source>
</evidence>
<evidence type="ECO:0000313" key="1">
    <source>
        <dbReference type="EMBL" id="PIS07460.1"/>
    </source>
</evidence>
<organism evidence="1 2">
    <name type="scientific">Candidatus Berkelbacteria bacterium CG10_big_fil_rev_8_21_14_0_10_43_13</name>
    <dbReference type="NCBI Taxonomy" id="1974514"/>
    <lineage>
        <taxon>Bacteria</taxon>
        <taxon>Candidatus Berkelbacteria</taxon>
    </lineage>
</organism>
<sequence>MPKQITKKLIAPCGMNCGVCRAHLRDEKEKNYCPGCNSDAVYQSCQKCIIRNCTERAGDFCDCEHLPCRRLKQLDARYHNKYDMSMIDNLKEIEDEGIELFIANQNEKYISDKGTFCVHNRKYY</sequence>
<accession>A0A2H0W5W2</accession>
<dbReference type="EMBL" id="PEZW01000023">
    <property type="protein sequence ID" value="PIS07460.1"/>
    <property type="molecule type" value="Genomic_DNA"/>
</dbReference>
<gene>
    <name evidence="1" type="ORF">COT78_03465</name>
</gene>
<proteinExistence type="predicted"/>
<name>A0A2H0W5W2_9BACT</name>